<name>A0A182WN77_9DIPT</name>
<keyword evidence="1" id="KW-0472">Membrane</keyword>
<keyword evidence="3" id="KW-1185">Reference proteome</keyword>
<dbReference type="AlphaFoldDB" id="A0A182WN77"/>
<proteinExistence type="predicted"/>
<dbReference type="Proteomes" id="UP000075920">
    <property type="component" value="Unassembled WGS sequence"/>
</dbReference>
<feature type="transmembrane region" description="Helical" evidence="1">
    <location>
        <begin position="16"/>
        <end position="36"/>
    </location>
</feature>
<reference evidence="2" key="2">
    <citation type="submission" date="2020-05" db="UniProtKB">
        <authorList>
            <consortium name="EnsemblMetazoa"/>
        </authorList>
    </citation>
    <scope>IDENTIFICATION</scope>
    <source>
        <strain evidence="2">MINIMUS1</strain>
    </source>
</reference>
<keyword evidence="1" id="KW-1133">Transmembrane helix</keyword>
<sequence>MCSCCPFLLNRPYYQIAILNRVYKFFSLFLLLCLIWKPIRRRG</sequence>
<evidence type="ECO:0000313" key="3">
    <source>
        <dbReference type="Proteomes" id="UP000075920"/>
    </source>
</evidence>
<accession>A0A182WN77</accession>
<protein>
    <submittedName>
        <fullName evidence="2">Uncharacterized protein</fullName>
    </submittedName>
</protein>
<dbReference type="VEuPathDB" id="VectorBase:AMIN014175"/>
<organism evidence="2 3">
    <name type="scientific">Anopheles minimus</name>
    <dbReference type="NCBI Taxonomy" id="112268"/>
    <lineage>
        <taxon>Eukaryota</taxon>
        <taxon>Metazoa</taxon>
        <taxon>Ecdysozoa</taxon>
        <taxon>Arthropoda</taxon>
        <taxon>Hexapoda</taxon>
        <taxon>Insecta</taxon>
        <taxon>Pterygota</taxon>
        <taxon>Neoptera</taxon>
        <taxon>Endopterygota</taxon>
        <taxon>Diptera</taxon>
        <taxon>Nematocera</taxon>
        <taxon>Culicoidea</taxon>
        <taxon>Culicidae</taxon>
        <taxon>Anophelinae</taxon>
        <taxon>Anopheles</taxon>
    </lineage>
</organism>
<dbReference type="EnsemblMetazoa" id="AMIN014175-RA">
    <property type="protein sequence ID" value="AMIN014175-PA"/>
    <property type="gene ID" value="AMIN014175"/>
</dbReference>
<reference evidence="3" key="1">
    <citation type="submission" date="2013-03" db="EMBL/GenBank/DDBJ databases">
        <title>The Genome Sequence of Anopheles minimus MINIMUS1.</title>
        <authorList>
            <consortium name="The Broad Institute Genomics Platform"/>
            <person name="Neafsey D.E."/>
            <person name="Walton C."/>
            <person name="Walker B."/>
            <person name="Young S.K."/>
            <person name="Zeng Q."/>
            <person name="Gargeya S."/>
            <person name="Fitzgerald M."/>
            <person name="Haas B."/>
            <person name="Abouelleil A."/>
            <person name="Allen A.W."/>
            <person name="Alvarado L."/>
            <person name="Arachchi H.M."/>
            <person name="Berlin A.M."/>
            <person name="Chapman S.B."/>
            <person name="Gainer-Dewar J."/>
            <person name="Goldberg J."/>
            <person name="Griggs A."/>
            <person name="Gujja S."/>
            <person name="Hansen M."/>
            <person name="Howarth C."/>
            <person name="Imamovic A."/>
            <person name="Ireland A."/>
            <person name="Larimer J."/>
            <person name="McCowan C."/>
            <person name="Murphy C."/>
            <person name="Pearson M."/>
            <person name="Poon T.W."/>
            <person name="Priest M."/>
            <person name="Roberts A."/>
            <person name="Saif S."/>
            <person name="Shea T."/>
            <person name="Sisk P."/>
            <person name="Sykes S."/>
            <person name="Wortman J."/>
            <person name="Nusbaum C."/>
            <person name="Birren B."/>
        </authorList>
    </citation>
    <scope>NUCLEOTIDE SEQUENCE [LARGE SCALE GENOMIC DNA]</scope>
    <source>
        <strain evidence="3">MINIMUS1</strain>
    </source>
</reference>
<evidence type="ECO:0000256" key="1">
    <source>
        <dbReference type="SAM" id="Phobius"/>
    </source>
</evidence>
<keyword evidence="1" id="KW-0812">Transmembrane</keyword>
<evidence type="ECO:0000313" key="2">
    <source>
        <dbReference type="EnsemblMetazoa" id="AMIN014175-PA"/>
    </source>
</evidence>